<evidence type="ECO:0000313" key="8">
    <source>
        <dbReference type="EMBL" id="SFU60448.1"/>
    </source>
</evidence>
<dbReference type="PROSITE" id="PS50283">
    <property type="entry name" value="NA_SOLUT_SYMP_3"/>
    <property type="match status" value="1"/>
</dbReference>
<feature type="transmembrane region" description="Helical" evidence="7">
    <location>
        <begin position="121"/>
        <end position="148"/>
    </location>
</feature>
<dbReference type="InterPro" id="IPR038377">
    <property type="entry name" value="Na/Glc_symporter_sf"/>
</dbReference>
<evidence type="ECO:0000256" key="4">
    <source>
        <dbReference type="ARBA" id="ARBA00022989"/>
    </source>
</evidence>
<dbReference type="RefSeq" id="WP_093025467.1">
    <property type="nucleotide sequence ID" value="NZ_FPBK01000009.1"/>
</dbReference>
<dbReference type="Gene3D" id="1.20.1730.10">
    <property type="entry name" value="Sodium/glucose cotransporter"/>
    <property type="match status" value="1"/>
</dbReference>
<feature type="transmembrane region" description="Helical" evidence="7">
    <location>
        <begin position="563"/>
        <end position="583"/>
    </location>
</feature>
<feature type="transmembrane region" description="Helical" evidence="7">
    <location>
        <begin position="491"/>
        <end position="511"/>
    </location>
</feature>
<dbReference type="GO" id="GO:0005886">
    <property type="term" value="C:plasma membrane"/>
    <property type="evidence" value="ECO:0007669"/>
    <property type="project" value="TreeGrafter"/>
</dbReference>
<evidence type="ECO:0000313" key="9">
    <source>
        <dbReference type="Proteomes" id="UP000199138"/>
    </source>
</evidence>
<reference evidence="8 9" key="1">
    <citation type="submission" date="2016-10" db="EMBL/GenBank/DDBJ databases">
        <authorList>
            <person name="de Groot N.N."/>
        </authorList>
    </citation>
    <scope>NUCLEOTIDE SEQUENCE [LARGE SCALE GENOMIC DNA]</scope>
    <source>
        <strain evidence="8 9">CGMCC 1.12333</strain>
    </source>
</reference>
<feature type="transmembrane region" description="Helical" evidence="7">
    <location>
        <begin position="300"/>
        <end position="325"/>
    </location>
</feature>
<dbReference type="NCBIfam" id="TIGR00813">
    <property type="entry name" value="sss"/>
    <property type="match status" value="1"/>
</dbReference>
<feature type="transmembrane region" description="Helical" evidence="7">
    <location>
        <begin position="435"/>
        <end position="460"/>
    </location>
</feature>
<gene>
    <name evidence="8" type="ORF">SAMN05216480_109101</name>
</gene>
<dbReference type="PANTHER" id="PTHR11819">
    <property type="entry name" value="SOLUTE CARRIER FAMILY 5"/>
    <property type="match status" value="1"/>
</dbReference>
<evidence type="ECO:0000256" key="7">
    <source>
        <dbReference type="SAM" id="Phobius"/>
    </source>
</evidence>
<dbReference type="EMBL" id="FPBK01000009">
    <property type="protein sequence ID" value="SFU60448.1"/>
    <property type="molecule type" value="Genomic_DNA"/>
</dbReference>
<feature type="transmembrane region" description="Helical" evidence="7">
    <location>
        <begin position="609"/>
        <end position="627"/>
    </location>
</feature>
<feature type="transmembrane region" description="Helical" evidence="7">
    <location>
        <begin position="41"/>
        <end position="63"/>
    </location>
</feature>
<feature type="transmembrane region" description="Helical" evidence="7">
    <location>
        <begin position="191"/>
        <end position="209"/>
    </location>
</feature>
<accession>A0A1I7HIB5</accession>
<evidence type="ECO:0000256" key="1">
    <source>
        <dbReference type="ARBA" id="ARBA00004141"/>
    </source>
</evidence>
<feature type="transmembrane region" description="Helical" evidence="7">
    <location>
        <begin position="364"/>
        <end position="388"/>
    </location>
</feature>
<dbReference type="Pfam" id="PF00474">
    <property type="entry name" value="SSF"/>
    <property type="match status" value="1"/>
</dbReference>
<keyword evidence="3 7" id="KW-0812">Transmembrane</keyword>
<feature type="transmembrane region" description="Helical" evidence="7">
    <location>
        <begin position="160"/>
        <end position="179"/>
    </location>
</feature>
<keyword evidence="5 7" id="KW-0472">Membrane</keyword>
<keyword evidence="9" id="KW-1185">Reference proteome</keyword>
<sequence>MNGGFQPLDYGIFIGYVILIAALGLFISRDKKGEEKNSKDYFLAGGTLSWWAIGASLIAANISAEQFIGMSGSGYAIGLAIAAYEWIAAAALIIVAKYILPIMLDKKIYTMPQLARERYGKGVAFFFSFFWLLVYVFVNLTSVAWLGATAMEQILGVDKIYGVVGLLLFAGVYSIYGGLKAVAWTDVLQVVFLVGGGLITAWFALAAISDTGSAIDGFNMVYHKVVSTPDDVHFSMIIEKGKSLISDGAGGEKDPFIDLPGIAVILGAMWLTNLGYWGFNQYIIQKGLAAKNLKEAKRGLLFGAYLKILIPLIVVIPGIAAYVIFAHQGDFPELTQYLQGTIEKSDEAYPWLLRNFAPTGIRGLAFAALIAAVVSSLASMLNSTSTIFTMDIYKEVIDKTASERKLVKVGRISALVALIIAVFTARPLLGGLDQAFQYIQEFTGFIYPGVVVVFGMGLFWKRASNRAALWTTIATLPTSIILKFAASDVPFQLRMGYTCVILITLAVILTITDKNRVPATQISDEKRKQFKLAGLIFGILGVVATVVTLVFGTTLFGLDYTNLGYESAVLLAFLFGFLSLMMYNNANCTFQDQNAYEVDTDLFKTDKTFFMGAMGIVIILIALYGYFW</sequence>
<keyword evidence="4 7" id="KW-1133">Transmembrane helix</keyword>
<feature type="transmembrane region" description="Helical" evidence="7">
    <location>
        <begin position="12"/>
        <end position="29"/>
    </location>
</feature>
<dbReference type="PANTHER" id="PTHR11819:SF195">
    <property type="entry name" value="SODIUM_GLUCOSE COTRANSPORTER 4"/>
    <property type="match status" value="1"/>
</dbReference>
<feature type="transmembrane region" description="Helical" evidence="7">
    <location>
        <begin position="409"/>
        <end position="429"/>
    </location>
</feature>
<evidence type="ECO:0000256" key="5">
    <source>
        <dbReference type="ARBA" id="ARBA00023136"/>
    </source>
</evidence>
<dbReference type="OrthoDB" id="9814523at2"/>
<feature type="transmembrane region" description="Helical" evidence="7">
    <location>
        <begin position="467"/>
        <end position="485"/>
    </location>
</feature>
<organism evidence="8 9">
    <name type="scientific">Pustulibacterium marinum</name>
    <dbReference type="NCBI Taxonomy" id="1224947"/>
    <lineage>
        <taxon>Bacteria</taxon>
        <taxon>Pseudomonadati</taxon>
        <taxon>Bacteroidota</taxon>
        <taxon>Flavobacteriia</taxon>
        <taxon>Flavobacteriales</taxon>
        <taxon>Flavobacteriaceae</taxon>
        <taxon>Pustulibacterium</taxon>
    </lineage>
</organism>
<name>A0A1I7HIB5_9FLAO</name>
<dbReference type="GO" id="GO:0005412">
    <property type="term" value="F:D-glucose:sodium symporter activity"/>
    <property type="evidence" value="ECO:0007669"/>
    <property type="project" value="TreeGrafter"/>
</dbReference>
<dbReference type="AlphaFoldDB" id="A0A1I7HIB5"/>
<dbReference type="STRING" id="1224947.SAMN05216480_109101"/>
<feature type="transmembrane region" description="Helical" evidence="7">
    <location>
        <begin position="532"/>
        <end position="557"/>
    </location>
</feature>
<proteinExistence type="inferred from homology"/>
<feature type="transmembrane region" description="Helical" evidence="7">
    <location>
        <begin position="259"/>
        <end position="279"/>
    </location>
</feature>
<dbReference type="InterPro" id="IPR001734">
    <property type="entry name" value="Na/solute_symporter"/>
</dbReference>
<evidence type="ECO:0000256" key="2">
    <source>
        <dbReference type="ARBA" id="ARBA00006434"/>
    </source>
</evidence>
<comment type="similarity">
    <text evidence="2 6">Belongs to the sodium:solute symporter (SSF) (TC 2.A.21) family.</text>
</comment>
<evidence type="ECO:0000256" key="3">
    <source>
        <dbReference type="ARBA" id="ARBA00022692"/>
    </source>
</evidence>
<dbReference type="Proteomes" id="UP000199138">
    <property type="component" value="Unassembled WGS sequence"/>
</dbReference>
<protein>
    <submittedName>
        <fullName evidence="8">Solute:Na+ symporter, SSS family</fullName>
    </submittedName>
</protein>
<comment type="subcellular location">
    <subcellularLocation>
        <location evidence="1">Membrane</location>
        <topology evidence="1">Multi-pass membrane protein</topology>
    </subcellularLocation>
</comment>
<feature type="transmembrane region" description="Helical" evidence="7">
    <location>
        <begin position="75"/>
        <end position="100"/>
    </location>
</feature>
<evidence type="ECO:0000256" key="6">
    <source>
        <dbReference type="RuleBase" id="RU362091"/>
    </source>
</evidence>